<accession>A0A060SRJ6</accession>
<name>A0A060SRJ6_PYCCI</name>
<evidence type="ECO:0000313" key="2">
    <source>
        <dbReference type="EMBL" id="CDO77005.1"/>
    </source>
</evidence>
<reference evidence="2" key="1">
    <citation type="submission" date="2014-01" db="EMBL/GenBank/DDBJ databases">
        <title>The genome of the white-rot fungus Pycnoporus cinnabarinus: a basidiomycete model with a versatile arsenal for lignocellulosic biomass breakdown.</title>
        <authorList>
            <person name="Levasseur A."/>
            <person name="Lomascolo A."/>
            <person name="Ruiz-Duenas F.J."/>
            <person name="Uzan E."/>
            <person name="Piumi F."/>
            <person name="Kues U."/>
            <person name="Ram A.F.J."/>
            <person name="Murat C."/>
            <person name="Haon M."/>
            <person name="Benoit I."/>
            <person name="Arfi Y."/>
            <person name="Chevret D."/>
            <person name="Drula E."/>
            <person name="Kwon M.J."/>
            <person name="Gouret P."/>
            <person name="Lesage-Meessen L."/>
            <person name="Lombard V."/>
            <person name="Mariette J."/>
            <person name="Noirot C."/>
            <person name="Park J."/>
            <person name="Patyshakuliyeva A."/>
            <person name="Wieneger R.A.B."/>
            <person name="Wosten H.A.B."/>
            <person name="Martin F."/>
            <person name="Coutinho P.M."/>
            <person name="de Vries R."/>
            <person name="Martinez A.T."/>
            <person name="Klopp C."/>
            <person name="Pontarotti P."/>
            <person name="Henrissat B."/>
            <person name="Record E."/>
        </authorList>
    </citation>
    <scope>NUCLEOTIDE SEQUENCE [LARGE SCALE GENOMIC DNA]</scope>
    <source>
        <strain evidence="2">BRFM137</strain>
    </source>
</reference>
<comment type="caution">
    <text evidence="2">The sequence shown here is derived from an EMBL/GenBank/DDBJ whole genome shotgun (WGS) entry which is preliminary data.</text>
</comment>
<gene>
    <name evidence="2" type="ORF">BN946_scf184298.g32</name>
</gene>
<keyword evidence="1" id="KW-1133">Transmembrane helix</keyword>
<protein>
    <submittedName>
        <fullName evidence="2">Uncharacterized protein</fullName>
    </submittedName>
</protein>
<dbReference type="EMBL" id="CCBP010000435">
    <property type="protein sequence ID" value="CDO77005.1"/>
    <property type="molecule type" value="Genomic_DNA"/>
</dbReference>
<sequence length="179" mass="19703">MSAPIESMPTCSIFVHPPDSPEFSTPPTVHYETFASLAEACGTRFPPGHFPEPGSPRPVQDAFQHHAVHNPPEQYLRPANWQLLQHAREYKAAKKSALLKRGRSLAVHWKVVSDPATGKLVVLPRHGPGSNWTPAAGAVVDPARKAFELEARLVPIYETALYVGLFCVYMGCTLLPLLF</sequence>
<evidence type="ECO:0000313" key="3">
    <source>
        <dbReference type="Proteomes" id="UP000029665"/>
    </source>
</evidence>
<dbReference type="AlphaFoldDB" id="A0A060SRJ6"/>
<keyword evidence="1" id="KW-0812">Transmembrane</keyword>
<keyword evidence="3" id="KW-1185">Reference proteome</keyword>
<organism evidence="2 3">
    <name type="scientific">Pycnoporus cinnabarinus</name>
    <name type="common">Cinnabar-red polypore</name>
    <name type="synonym">Trametes cinnabarina</name>
    <dbReference type="NCBI Taxonomy" id="5643"/>
    <lineage>
        <taxon>Eukaryota</taxon>
        <taxon>Fungi</taxon>
        <taxon>Dikarya</taxon>
        <taxon>Basidiomycota</taxon>
        <taxon>Agaricomycotina</taxon>
        <taxon>Agaricomycetes</taxon>
        <taxon>Polyporales</taxon>
        <taxon>Polyporaceae</taxon>
        <taxon>Trametes</taxon>
    </lineage>
</organism>
<dbReference type="HOGENOM" id="CLU_1504197_0_0_1"/>
<evidence type="ECO:0000256" key="1">
    <source>
        <dbReference type="SAM" id="Phobius"/>
    </source>
</evidence>
<dbReference type="Proteomes" id="UP000029665">
    <property type="component" value="Unassembled WGS sequence"/>
</dbReference>
<proteinExistence type="predicted"/>
<feature type="transmembrane region" description="Helical" evidence="1">
    <location>
        <begin position="159"/>
        <end position="178"/>
    </location>
</feature>
<keyword evidence="1" id="KW-0472">Membrane</keyword>
<dbReference type="OrthoDB" id="2740771at2759"/>